<evidence type="ECO:0000313" key="3">
    <source>
        <dbReference type="Proteomes" id="UP000316093"/>
    </source>
</evidence>
<gene>
    <name evidence="2" type="ORF">FIV34_07795</name>
</gene>
<dbReference type="PANTHER" id="PTHR45588">
    <property type="entry name" value="TPR DOMAIN-CONTAINING PROTEIN"/>
    <property type="match status" value="1"/>
</dbReference>
<feature type="signal peptide" evidence="1">
    <location>
        <begin position="1"/>
        <end position="20"/>
    </location>
</feature>
<name>A0A4Y5Z1M0_9GAMM</name>
<evidence type="ECO:0000313" key="2">
    <source>
        <dbReference type="EMBL" id="QDE39111.1"/>
    </source>
</evidence>
<dbReference type="PANTHER" id="PTHR45588:SF1">
    <property type="entry name" value="WW DOMAIN-CONTAINING PROTEIN"/>
    <property type="match status" value="1"/>
</dbReference>
<feature type="chain" id="PRO_5021267149" description="Tetratricopeptide repeat protein" evidence="1">
    <location>
        <begin position="21"/>
        <end position="495"/>
    </location>
</feature>
<proteinExistence type="predicted"/>
<evidence type="ECO:0000256" key="1">
    <source>
        <dbReference type="SAM" id="SignalP"/>
    </source>
</evidence>
<evidence type="ECO:0008006" key="4">
    <source>
        <dbReference type="Google" id="ProtNLM"/>
    </source>
</evidence>
<dbReference type="AlphaFoldDB" id="A0A4Y5Z1M0"/>
<accession>A0A4Y5Z1M0</accession>
<dbReference type="Gene3D" id="1.25.40.10">
    <property type="entry name" value="Tetratricopeptide repeat domain"/>
    <property type="match status" value="1"/>
</dbReference>
<reference evidence="2 3" key="1">
    <citation type="submission" date="2019-06" db="EMBL/GenBank/DDBJ databases">
        <title>A complete genome sequence for Luteibacter pinisoli MAH-14.</title>
        <authorList>
            <person name="Baltrus D.A."/>
        </authorList>
    </citation>
    <scope>NUCLEOTIDE SEQUENCE [LARGE SCALE GENOMIC DNA]</scope>
    <source>
        <strain evidence="2 3">MAH-14</strain>
    </source>
</reference>
<keyword evidence="3" id="KW-1185">Reference proteome</keyword>
<keyword evidence="1" id="KW-0732">Signal</keyword>
<dbReference type="OrthoDB" id="9778494at2"/>
<dbReference type="RefSeq" id="WP_139981292.1">
    <property type="nucleotide sequence ID" value="NZ_CP041046.1"/>
</dbReference>
<dbReference type="EMBL" id="CP041046">
    <property type="protein sequence ID" value="QDE39111.1"/>
    <property type="molecule type" value="Genomic_DNA"/>
</dbReference>
<organism evidence="2 3">
    <name type="scientific">Luteibacter pinisoli</name>
    <dbReference type="NCBI Taxonomy" id="2589080"/>
    <lineage>
        <taxon>Bacteria</taxon>
        <taxon>Pseudomonadati</taxon>
        <taxon>Pseudomonadota</taxon>
        <taxon>Gammaproteobacteria</taxon>
        <taxon>Lysobacterales</taxon>
        <taxon>Rhodanobacteraceae</taxon>
        <taxon>Luteibacter</taxon>
    </lineage>
</organism>
<dbReference type="KEGG" id="lpy:FIV34_07795"/>
<protein>
    <recommendedName>
        <fullName evidence="4">Tetratricopeptide repeat protein</fullName>
    </recommendedName>
</protein>
<dbReference type="InterPro" id="IPR011990">
    <property type="entry name" value="TPR-like_helical_dom_sf"/>
</dbReference>
<dbReference type="Proteomes" id="UP000316093">
    <property type="component" value="Chromosome"/>
</dbReference>
<sequence>MIAPRRLLLLLLACTGPGYAQEMHDHDHGVPEKLGTIAFPISCAPAVQQPFNRAVALLHSFAYGPAQKAFRDVAEKDPRCAMAHWGLAMTYFHPVWQPALPPETFALGQKEAQEAVRLQPAAARERGYIHAVALLFQANPALKPEQRTQAYEQAMAKLASEHRDDLEAQVFYAVALLSNASMADKTHARQKQAVAILDPLFKAHPDHPGIAHYLIHASDSAELASHGLDAARKYASIAPSAPHALHMPSHIFTRLGLWDDSIRSNLASEAAARAQGDIMGELHAMDYLVYAYVQTGREKEARQVIADMKAMPKLDMTNFAIAYASAAMPVRVAVEGEHWKEAIALAPPQGAPDSVAAIPVWAKGLGLARTGRADDADAQAARLRAMEARLRTSGDMYWADQTGILATEVAAWATQARGNDAGATALMRDAAEKEDALEKRPVTPGPIVPAREQLGELLLAQNKPGPALAAFQDALAQAPGRAGSLHGADAAAKNP</sequence>